<proteinExistence type="predicted"/>
<reference evidence="2 3" key="1">
    <citation type="submission" date="2016-02" db="EMBL/GenBank/DDBJ databases">
        <title>Comparative genomic and transcriptomic foundation for Pichia pastoris.</title>
        <authorList>
            <person name="Love K.R."/>
            <person name="Shah K.A."/>
            <person name="Whittaker C.A."/>
            <person name="Wu J."/>
            <person name="Bartlett M.C."/>
            <person name="Ma D."/>
            <person name="Leeson R.L."/>
            <person name="Priest M."/>
            <person name="Young S.K."/>
            <person name="Love J.C."/>
        </authorList>
    </citation>
    <scope>NUCLEOTIDE SEQUENCE [LARGE SCALE GENOMIC DNA]</scope>
    <source>
        <strain evidence="2 3">ATCC 28485</strain>
    </source>
</reference>
<dbReference type="OrthoDB" id="4018341at2759"/>
<feature type="region of interest" description="Disordered" evidence="1">
    <location>
        <begin position="1"/>
        <end position="21"/>
    </location>
</feature>
<evidence type="ECO:0000313" key="2">
    <source>
        <dbReference type="EMBL" id="ANZ75675.1"/>
    </source>
</evidence>
<sequence length="392" mass="45931">MGQRDGSRRRKKKEPPEKLDLSEVVPTFGYEEFHVEQDENPVDQDELDANVEYLIAGETISTSGKFGNVVASLAVPKSKSKPEKPQNVQLKLSSSNIEEILDDLDLIIFDDDNDNDRHYKVLKKEGFKVEDPLFDKKKLNRKNRRFCRILESDFNVTVKSEKELQQKIKEFDLKNYEPKPIPKETVTTSVALQTNNLLYNKVIYKTDPEQRISYYDLTKMRLNHEHIKEVVQSSTNLNKSIVEWLLINQSTLAKDGDYRIIQTILDYSIRKLENHHLEPSEEYLRTSREMNLTWPLSNCLSMILVWGIHEFLSKKCNYISPVLIDKIKNKSKKMVIMKAFGSGLHLWDLNTRKQQVSPEAWNILEKYRRNYKFEDQTFIIILRLLSFPNSKA</sequence>
<gene>
    <name evidence="2" type="ORF">ATY40_BA7502625</name>
</gene>
<accession>A0A1B2JCX8</accession>
<name>A0A1B2JCX8_PICPA</name>
<dbReference type="AlphaFoldDB" id="A0A1B2JCX8"/>
<evidence type="ECO:0000256" key="1">
    <source>
        <dbReference type="SAM" id="MobiDB-lite"/>
    </source>
</evidence>
<evidence type="ECO:0000313" key="3">
    <source>
        <dbReference type="Proteomes" id="UP000094565"/>
    </source>
</evidence>
<protein>
    <submittedName>
        <fullName evidence="2">BA75_02625T0</fullName>
    </submittedName>
</protein>
<dbReference type="EMBL" id="CP014585">
    <property type="protein sequence ID" value="ANZ75675.1"/>
    <property type="molecule type" value="Genomic_DNA"/>
</dbReference>
<organism evidence="2 3">
    <name type="scientific">Komagataella pastoris</name>
    <name type="common">Yeast</name>
    <name type="synonym">Pichia pastoris</name>
    <dbReference type="NCBI Taxonomy" id="4922"/>
    <lineage>
        <taxon>Eukaryota</taxon>
        <taxon>Fungi</taxon>
        <taxon>Dikarya</taxon>
        <taxon>Ascomycota</taxon>
        <taxon>Saccharomycotina</taxon>
        <taxon>Pichiomycetes</taxon>
        <taxon>Pichiales</taxon>
        <taxon>Pichiaceae</taxon>
        <taxon>Komagataella</taxon>
    </lineage>
</organism>
<keyword evidence="3" id="KW-1185">Reference proteome</keyword>
<dbReference type="Proteomes" id="UP000094565">
    <property type="component" value="Chromosome 2"/>
</dbReference>